<name>A0A0F9YNY0_9MICR</name>
<evidence type="ECO:0000313" key="1">
    <source>
        <dbReference type="EMBL" id="KKO74377.1"/>
    </source>
</evidence>
<dbReference type="OrthoDB" id="2193465at2759"/>
<protein>
    <submittedName>
        <fullName evidence="1">Uncharacterized protein</fullName>
    </submittedName>
</protein>
<keyword evidence="2" id="KW-1185">Reference proteome</keyword>
<dbReference type="VEuPathDB" id="MicrosporidiaDB:NCER_101169"/>
<dbReference type="AlphaFoldDB" id="A0A0F9YNY0"/>
<comment type="caution">
    <text evidence="1">The sequence shown here is derived from an EMBL/GenBank/DDBJ whole genome shotgun (WGS) entry which is preliminary data.</text>
</comment>
<dbReference type="VEuPathDB" id="MicrosporidiaDB:G9O61_00g007660"/>
<dbReference type="VEuPathDB" id="MicrosporidiaDB:AAJ76_780005888"/>
<reference evidence="1 2" key="1">
    <citation type="journal article" date="2015" name="Environ. Microbiol.">
        <title>Genome analyses suggest the presence of polyploidy and recent human-driven expansions in eight global populations of the honeybee pathogen Nosema ceranae.</title>
        <authorList>
            <person name="Pelin A."/>
            <person name="Selman M."/>
            <person name="Aris-Brosou S."/>
            <person name="Farinelli L."/>
            <person name="Corradi N."/>
        </authorList>
    </citation>
    <scope>NUCLEOTIDE SEQUENCE [LARGE SCALE GENOMIC DNA]</scope>
    <source>
        <strain evidence="1 2">PA08 1199</strain>
    </source>
</reference>
<dbReference type="RefSeq" id="XP_024330119.1">
    <property type="nucleotide sequence ID" value="XM_024476399.1"/>
</dbReference>
<proteinExistence type="predicted"/>
<evidence type="ECO:0000313" key="2">
    <source>
        <dbReference type="Proteomes" id="UP000034350"/>
    </source>
</evidence>
<organism evidence="1 2">
    <name type="scientific">Vairimorpha ceranae</name>
    <dbReference type="NCBI Taxonomy" id="40302"/>
    <lineage>
        <taxon>Eukaryota</taxon>
        <taxon>Fungi</taxon>
        <taxon>Fungi incertae sedis</taxon>
        <taxon>Microsporidia</taxon>
        <taxon>Nosematidae</taxon>
        <taxon>Vairimorpha</taxon>
    </lineage>
</organism>
<dbReference type="GeneID" id="36321352"/>
<dbReference type="Proteomes" id="UP000034350">
    <property type="component" value="Unassembled WGS sequence"/>
</dbReference>
<sequence length="356" mass="43142">MDESDVEMDTVFDDNIKIKKTFLQDKTNIENKSIKKSKNKEIIFSINKENAMNSQDILKKYKISFDYEKDKKTNDLYKKWTEDISDKLYISTDVNKEPYNNFMNKLNKDANRKNVLKEILENNNEEYYNKDTNKKNIFKETLKDNKKNSLIQEDTKYYNKDTNRKNIFKETLKDNNKEYYNVINNKDTNRNYVSNEILKNNKESSLIEEDTEYYNVINKQTFNKHLEVNDMPYKTIKNDKLNNIYTGDDIDNASNTIIYEIQKEFNELKESHKVMLQIRNKLLVLIEKEVQFIKKEITDNKNIEILELENKYKTELEKLKCERDYHKERFNKYKIFCKNKVLEYKKKVDDFYRTGR</sequence>
<accession>A0A0F9YNY0</accession>
<dbReference type="VEuPathDB" id="MicrosporidiaDB:NCER_101170"/>
<gene>
    <name evidence="1" type="ORF">AAJ76_780005888</name>
</gene>
<dbReference type="EMBL" id="JPQZ01000078">
    <property type="protein sequence ID" value="KKO74377.1"/>
    <property type="molecule type" value="Genomic_DNA"/>
</dbReference>